<reference evidence="3" key="1">
    <citation type="submission" date="2025-08" db="UniProtKB">
        <authorList>
            <consortium name="RefSeq"/>
        </authorList>
    </citation>
    <scope>IDENTIFICATION</scope>
</reference>
<dbReference type="InterPro" id="IPR015915">
    <property type="entry name" value="Kelch-typ_b-propeller"/>
</dbReference>
<sequence>MQSGRGFDQETFSEKDESAVCHYNSDGVEPERAFGGLKTLWDLDHPSMPHPRSNAAIVILGRNVWAIGGLSYNKGTSVKLVSYYDMKRRRWREAFPLPEGHFSNLDGVLLQIPVSNKDFCFVDRFIYDRWIMW</sequence>
<dbReference type="RefSeq" id="XP_005112627.3">
    <property type="nucleotide sequence ID" value="XM_005112570.3"/>
</dbReference>
<dbReference type="Pfam" id="PF01344">
    <property type="entry name" value="Kelch_1"/>
    <property type="match status" value="1"/>
</dbReference>
<dbReference type="GeneID" id="101849108"/>
<keyword evidence="2" id="KW-1185">Reference proteome</keyword>
<evidence type="ECO:0000313" key="2">
    <source>
        <dbReference type="Proteomes" id="UP000694888"/>
    </source>
</evidence>
<evidence type="ECO:0000256" key="1">
    <source>
        <dbReference type="ARBA" id="ARBA00022441"/>
    </source>
</evidence>
<keyword evidence="1" id="KW-0880">Kelch repeat</keyword>
<dbReference type="InterPro" id="IPR006652">
    <property type="entry name" value="Kelch_1"/>
</dbReference>
<proteinExistence type="predicted"/>
<protein>
    <submittedName>
        <fullName evidence="3">Uncharacterized protein LOC101849108</fullName>
    </submittedName>
</protein>
<organism evidence="2 3">
    <name type="scientific">Aplysia californica</name>
    <name type="common">California sea hare</name>
    <dbReference type="NCBI Taxonomy" id="6500"/>
    <lineage>
        <taxon>Eukaryota</taxon>
        <taxon>Metazoa</taxon>
        <taxon>Spiralia</taxon>
        <taxon>Lophotrochozoa</taxon>
        <taxon>Mollusca</taxon>
        <taxon>Gastropoda</taxon>
        <taxon>Heterobranchia</taxon>
        <taxon>Euthyneura</taxon>
        <taxon>Tectipleura</taxon>
        <taxon>Aplysiida</taxon>
        <taxon>Aplysioidea</taxon>
        <taxon>Aplysiidae</taxon>
        <taxon>Aplysia</taxon>
    </lineage>
</organism>
<evidence type="ECO:0000313" key="3">
    <source>
        <dbReference type="RefSeq" id="XP_005112627.3"/>
    </source>
</evidence>
<dbReference type="Proteomes" id="UP000694888">
    <property type="component" value="Unplaced"/>
</dbReference>
<accession>A0ABM0KA62</accession>
<name>A0ABM0KA62_APLCA</name>
<dbReference type="Gene3D" id="2.120.10.80">
    <property type="entry name" value="Kelch-type beta propeller"/>
    <property type="match status" value="1"/>
</dbReference>
<gene>
    <name evidence="3" type="primary">LOC101849108</name>
</gene>
<dbReference type="SUPFAM" id="SSF117281">
    <property type="entry name" value="Kelch motif"/>
    <property type="match status" value="1"/>
</dbReference>